<dbReference type="OrthoDB" id="9773856at2"/>
<dbReference type="InterPro" id="IPR004843">
    <property type="entry name" value="Calcineurin-like_PHP"/>
</dbReference>
<dbReference type="PIRSF" id="PIRSF033091">
    <property type="entry name" value="Pesterase_YhaO"/>
    <property type="match status" value="1"/>
</dbReference>
<evidence type="ECO:0000313" key="4">
    <source>
        <dbReference type="Proteomes" id="UP000317036"/>
    </source>
</evidence>
<dbReference type="RefSeq" id="WP_144850065.1">
    <property type="nucleotide sequence ID" value="NZ_VNJI01000025.1"/>
</dbReference>
<dbReference type="InterPro" id="IPR029052">
    <property type="entry name" value="Metallo-depent_PP-like"/>
</dbReference>
<dbReference type="EMBL" id="VNJI01000025">
    <property type="protein sequence ID" value="TVY08290.1"/>
    <property type="molecule type" value="Genomic_DNA"/>
</dbReference>
<keyword evidence="1" id="KW-0378">Hydrolase</keyword>
<name>A0A559K834_9BACL</name>
<dbReference type="AlphaFoldDB" id="A0A559K834"/>
<dbReference type="InterPro" id="IPR050535">
    <property type="entry name" value="DNA_Repair-Maintenance_Comp"/>
</dbReference>
<dbReference type="Proteomes" id="UP000317036">
    <property type="component" value="Unassembled WGS sequence"/>
</dbReference>
<keyword evidence="4" id="KW-1185">Reference proteome</keyword>
<dbReference type="Gene3D" id="3.60.21.10">
    <property type="match status" value="1"/>
</dbReference>
<keyword evidence="3" id="KW-0269">Exonuclease</keyword>
<organism evidence="3 4">
    <name type="scientific">Paenibacillus cremeus</name>
    <dbReference type="NCBI Taxonomy" id="2163881"/>
    <lineage>
        <taxon>Bacteria</taxon>
        <taxon>Bacillati</taxon>
        <taxon>Bacillota</taxon>
        <taxon>Bacilli</taxon>
        <taxon>Bacillales</taxon>
        <taxon>Paenibacillaceae</taxon>
        <taxon>Paenibacillus</taxon>
    </lineage>
</organism>
<gene>
    <name evidence="3" type="ORF">FPZ49_19690</name>
</gene>
<dbReference type="Pfam" id="PF00149">
    <property type="entry name" value="Metallophos"/>
    <property type="match status" value="1"/>
</dbReference>
<accession>A0A559K834</accession>
<sequence length="432" mass="47850">MRAFRFVHAADLHLDSPFRGLVKLPESLRERLRESTFQALDRLVQLAVRERADFIVISGDVYDIKDRSLRAQLRFCQALETLAGHQIPAFVIHGNHDPMKDGYAAKLRYPEGTRVFGCEKVESHVVMDAEGKALCRVSGISFGQAVVTENLTPGFRRWDDGLYHIGLLHTNVDGDPQHDNYAPCSLKDLNGRGVDYWALGHVHTRQIVQERPWVVYPGNPQGRHIRETGARGCYLVDVTAGGETTVQFHALDEVRWQEQSVSIAGLTTEQELKETLEEAVEAAREVSEGRPALLRVTLTGRGELHPVLQRAGVKTDLAALLWEAEKHSQRNAVVWIESIHDQTGALVDRGHLAAQPGFLGDLLRLAEEAGMTSEQLDSFATEAFAVMAGQPMLASLLQGMGTEELAAWLQEAEELAMEALSPELKAESGWTG</sequence>
<dbReference type="SUPFAM" id="SSF56300">
    <property type="entry name" value="Metallo-dependent phosphatases"/>
    <property type="match status" value="1"/>
</dbReference>
<proteinExistence type="predicted"/>
<dbReference type="PANTHER" id="PTHR30337">
    <property type="entry name" value="COMPONENT OF ATP-DEPENDENT DSDNA EXONUCLEASE"/>
    <property type="match status" value="1"/>
</dbReference>
<evidence type="ECO:0000256" key="1">
    <source>
        <dbReference type="ARBA" id="ARBA00022801"/>
    </source>
</evidence>
<dbReference type="InterPro" id="IPR041796">
    <property type="entry name" value="Mre11_N"/>
</dbReference>
<comment type="caution">
    <text evidence="3">The sequence shown here is derived from an EMBL/GenBank/DDBJ whole genome shotgun (WGS) entry which is preliminary data.</text>
</comment>
<keyword evidence="3" id="KW-0540">Nuclease</keyword>
<evidence type="ECO:0000313" key="3">
    <source>
        <dbReference type="EMBL" id="TVY08290.1"/>
    </source>
</evidence>
<dbReference type="InterPro" id="IPR014576">
    <property type="entry name" value="Pesterase_YhaO"/>
</dbReference>
<dbReference type="CDD" id="cd00840">
    <property type="entry name" value="MPP_Mre11_N"/>
    <property type="match status" value="1"/>
</dbReference>
<evidence type="ECO:0000259" key="2">
    <source>
        <dbReference type="Pfam" id="PF00149"/>
    </source>
</evidence>
<protein>
    <submittedName>
        <fullName evidence="3">DNA repair exonuclease</fullName>
    </submittedName>
</protein>
<dbReference type="PANTHER" id="PTHR30337:SF7">
    <property type="entry name" value="PHOSPHOESTERASE"/>
    <property type="match status" value="1"/>
</dbReference>
<dbReference type="GO" id="GO:0004527">
    <property type="term" value="F:exonuclease activity"/>
    <property type="evidence" value="ECO:0007669"/>
    <property type="project" value="UniProtKB-KW"/>
</dbReference>
<reference evidence="3 4" key="1">
    <citation type="submission" date="2019-07" db="EMBL/GenBank/DDBJ databases">
        <authorList>
            <person name="Kim J."/>
        </authorList>
    </citation>
    <scope>NUCLEOTIDE SEQUENCE [LARGE SCALE GENOMIC DNA]</scope>
    <source>
        <strain evidence="3 4">JC52</strain>
    </source>
</reference>
<feature type="domain" description="Calcineurin-like phosphoesterase" evidence="2">
    <location>
        <begin position="4"/>
        <end position="204"/>
    </location>
</feature>